<accession>A0A5N6TTP4</accession>
<feature type="region of interest" description="Disordered" evidence="1">
    <location>
        <begin position="156"/>
        <end position="199"/>
    </location>
</feature>
<gene>
    <name evidence="2" type="ORF">BDV25DRAFT_140527</name>
</gene>
<keyword evidence="3" id="KW-1185">Reference proteome</keyword>
<sequence length="199" mass="23425">MRVTRTMKYIFRLSSLTRRDRSVWKGKEIEVTSTPPVAVTVHCHDDDDDDDDSSECEMAVNHNYNHSHSHHHNHNLDLHHDGSSSSRNRLGRVVSWASVVCDQCRWTTEQERQLAVARRELARCQKAWSSEQELWLTCIEALAEEKEAHEEFLLNRAKQQDDEQQHFRKAWNRRRSSDEQLQNRSPSRGLGRLRKRATD</sequence>
<dbReference type="AlphaFoldDB" id="A0A5N6TTP4"/>
<dbReference type="EMBL" id="ML742114">
    <property type="protein sequence ID" value="KAE8149745.1"/>
    <property type="molecule type" value="Genomic_DNA"/>
</dbReference>
<name>A0A5N6TTP4_ASPAV</name>
<evidence type="ECO:0000313" key="3">
    <source>
        <dbReference type="Proteomes" id="UP000325780"/>
    </source>
</evidence>
<dbReference type="Proteomes" id="UP000325780">
    <property type="component" value="Unassembled WGS sequence"/>
</dbReference>
<evidence type="ECO:0000256" key="1">
    <source>
        <dbReference type="SAM" id="MobiDB-lite"/>
    </source>
</evidence>
<dbReference type="OrthoDB" id="4362041at2759"/>
<feature type="compositionally biased region" description="Basic and acidic residues" evidence="1">
    <location>
        <begin position="156"/>
        <end position="166"/>
    </location>
</feature>
<reference evidence="2 3" key="1">
    <citation type="submission" date="2019-04" db="EMBL/GenBank/DDBJ databases">
        <title>Friends and foes A comparative genomics study of 23 Aspergillus species from section Flavi.</title>
        <authorList>
            <consortium name="DOE Joint Genome Institute"/>
            <person name="Kjaerbolling I."/>
            <person name="Vesth T."/>
            <person name="Frisvad J.C."/>
            <person name="Nybo J.L."/>
            <person name="Theobald S."/>
            <person name="Kildgaard S."/>
            <person name="Isbrandt T."/>
            <person name="Kuo A."/>
            <person name="Sato A."/>
            <person name="Lyhne E.K."/>
            <person name="Kogle M.E."/>
            <person name="Wiebenga A."/>
            <person name="Kun R.S."/>
            <person name="Lubbers R.J."/>
            <person name="Makela M.R."/>
            <person name="Barry K."/>
            <person name="Chovatia M."/>
            <person name="Clum A."/>
            <person name="Daum C."/>
            <person name="Haridas S."/>
            <person name="He G."/>
            <person name="LaButti K."/>
            <person name="Lipzen A."/>
            <person name="Mondo S."/>
            <person name="Riley R."/>
            <person name="Salamov A."/>
            <person name="Simmons B.A."/>
            <person name="Magnuson J.K."/>
            <person name="Henrissat B."/>
            <person name="Mortensen U.H."/>
            <person name="Larsen T.O."/>
            <person name="Devries R.P."/>
            <person name="Grigoriev I.V."/>
            <person name="Machida M."/>
            <person name="Baker S.E."/>
            <person name="Andersen M.R."/>
        </authorList>
    </citation>
    <scope>NUCLEOTIDE SEQUENCE [LARGE SCALE GENOMIC DNA]</scope>
    <source>
        <strain evidence="2 3">IBT 18842</strain>
    </source>
</reference>
<organism evidence="2 3">
    <name type="scientific">Aspergillus avenaceus</name>
    <dbReference type="NCBI Taxonomy" id="36643"/>
    <lineage>
        <taxon>Eukaryota</taxon>
        <taxon>Fungi</taxon>
        <taxon>Dikarya</taxon>
        <taxon>Ascomycota</taxon>
        <taxon>Pezizomycotina</taxon>
        <taxon>Eurotiomycetes</taxon>
        <taxon>Eurotiomycetidae</taxon>
        <taxon>Eurotiales</taxon>
        <taxon>Aspergillaceae</taxon>
        <taxon>Aspergillus</taxon>
        <taxon>Aspergillus subgen. Circumdati</taxon>
    </lineage>
</organism>
<protein>
    <submittedName>
        <fullName evidence="2">Uncharacterized protein</fullName>
    </submittedName>
</protein>
<proteinExistence type="predicted"/>
<feature type="region of interest" description="Disordered" evidence="1">
    <location>
        <begin position="65"/>
        <end position="84"/>
    </location>
</feature>
<evidence type="ECO:0000313" key="2">
    <source>
        <dbReference type="EMBL" id="KAE8149745.1"/>
    </source>
</evidence>